<keyword evidence="2" id="KW-1185">Reference proteome</keyword>
<evidence type="ECO:0000313" key="1">
    <source>
        <dbReference type="EMBL" id="SHG20371.1"/>
    </source>
</evidence>
<dbReference type="EMBL" id="FQVU01000002">
    <property type="protein sequence ID" value="SHG20371.1"/>
    <property type="molecule type" value="Genomic_DNA"/>
</dbReference>
<reference evidence="1 2" key="1">
    <citation type="submission" date="2016-11" db="EMBL/GenBank/DDBJ databases">
        <authorList>
            <person name="Jaros S."/>
            <person name="Januszkiewicz K."/>
            <person name="Wedrychowicz H."/>
        </authorList>
    </citation>
    <scope>NUCLEOTIDE SEQUENCE [LARGE SCALE GENOMIC DNA]</scope>
    <source>
        <strain evidence="1 2">DSM 45627</strain>
    </source>
</reference>
<dbReference type="Proteomes" id="UP000186132">
    <property type="component" value="Unassembled WGS sequence"/>
</dbReference>
<proteinExistence type="predicted"/>
<dbReference type="RefSeq" id="WP_234971396.1">
    <property type="nucleotide sequence ID" value="NZ_FQVU01000002.1"/>
</dbReference>
<dbReference type="NCBIfam" id="NF038356">
    <property type="entry name" value="actino_DLW39"/>
    <property type="match status" value="1"/>
</dbReference>
<dbReference type="InterPro" id="IPR047990">
    <property type="entry name" value="DLW39-like"/>
</dbReference>
<sequence length="42" mass="4416">MTKPFLLAAAVAAAAAATLRRRQAAQSDTDALWREATADASR</sequence>
<evidence type="ECO:0000313" key="2">
    <source>
        <dbReference type="Proteomes" id="UP000186132"/>
    </source>
</evidence>
<protein>
    <submittedName>
        <fullName evidence="1">Uncharacterized protein</fullName>
    </submittedName>
</protein>
<dbReference type="AlphaFoldDB" id="A0A1M5HWM5"/>
<accession>A0A1M5HWM5</accession>
<name>A0A1M5HWM5_9ACTN</name>
<dbReference type="STRING" id="1206085.SAMN05443575_1665"/>
<gene>
    <name evidence="1" type="ORF">SAMN05443575_1665</name>
</gene>
<organism evidence="1 2">
    <name type="scientific">Jatrophihabitans endophyticus</name>
    <dbReference type="NCBI Taxonomy" id="1206085"/>
    <lineage>
        <taxon>Bacteria</taxon>
        <taxon>Bacillati</taxon>
        <taxon>Actinomycetota</taxon>
        <taxon>Actinomycetes</taxon>
        <taxon>Jatrophihabitantales</taxon>
        <taxon>Jatrophihabitantaceae</taxon>
        <taxon>Jatrophihabitans</taxon>
    </lineage>
</organism>